<name>A0A438N5C0_EXOME</name>
<comment type="caution">
    <text evidence="1">The sequence shown here is derived from an EMBL/GenBank/DDBJ whole genome shotgun (WGS) entry which is preliminary data.</text>
</comment>
<evidence type="ECO:0000313" key="2">
    <source>
        <dbReference type="Proteomes" id="UP000288859"/>
    </source>
</evidence>
<dbReference type="AlphaFoldDB" id="A0A438N5C0"/>
<proteinExistence type="predicted"/>
<evidence type="ECO:0000313" key="1">
    <source>
        <dbReference type="EMBL" id="RVX70863.1"/>
    </source>
</evidence>
<gene>
    <name evidence="1" type="ORF">B0A52_06019</name>
</gene>
<organism evidence="1 2">
    <name type="scientific">Exophiala mesophila</name>
    <name type="common">Black yeast-like fungus</name>
    <dbReference type="NCBI Taxonomy" id="212818"/>
    <lineage>
        <taxon>Eukaryota</taxon>
        <taxon>Fungi</taxon>
        <taxon>Dikarya</taxon>
        <taxon>Ascomycota</taxon>
        <taxon>Pezizomycotina</taxon>
        <taxon>Eurotiomycetes</taxon>
        <taxon>Chaetothyriomycetidae</taxon>
        <taxon>Chaetothyriales</taxon>
        <taxon>Herpotrichiellaceae</taxon>
        <taxon>Exophiala</taxon>
    </lineage>
</organism>
<dbReference type="EMBL" id="NAJM01000020">
    <property type="protein sequence ID" value="RVX70863.1"/>
    <property type="molecule type" value="Genomic_DNA"/>
</dbReference>
<dbReference type="PANTHER" id="PTHR38116:SF1">
    <property type="entry name" value="BZIP DOMAIN-CONTAINING PROTEIN"/>
    <property type="match status" value="1"/>
</dbReference>
<sequence length="215" mass="24775">MEPVFKYTNGSEYVAKVAAWRLYPFPLTLANFPHSLRPTQLQTTVPYPPVIDWCMFPFLRDKLIMHHSIDPSLDDICRDIGQAHVVRADLKDLVLGANSLAVKFRVYDIIDGMENNPSWFTSRGDDSDIHTVSQPRPRIELPAPSLQVLLNTREYAWELYRYLDLQNVMDGICLDSRFFSKYPHLYQPDPAIALGVFLSTSNRTVWSMPQPLDYP</sequence>
<reference evidence="1 2" key="1">
    <citation type="submission" date="2017-03" db="EMBL/GenBank/DDBJ databases">
        <title>Genomes of endolithic fungi from Antarctica.</title>
        <authorList>
            <person name="Coleine C."/>
            <person name="Masonjones S."/>
            <person name="Stajich J.E."/>
        </authorList>
    </citation>
    <scope>NUCLEOTIDE SEQUENCE [LARGE SCALE GENOMIC DNA]</scope>
    <source>
        <strain evidence="1 2">CCFEE 6314</strain>
    </source>
</reference>
<dbReference type="OrthoDB" id="10261951at2759"/>
<accession>A0A438N5C0</accession>
<dbReference type="Pfam" id="PF11905">
    <property type="entry name" value="DUF3425"/>
    <property type="match status" value="1"/>
</dbReference>
<dbReference type="Proteomes" id="UP000288859">
    <property type="component" value="Unassembled WGS sequence"/>
</dbReference>
<dbReference type="PANTHER" id="PTHR38116">
    <property type="entry name" value="CHROMOSOME 7, WHOLE GENOME SHOTGUN SEQUENCE"/>
    <property type="match status" value="1"/>
</dbReference>
<dbReference type="InterPro" id="IPR021833">
    <property type="entry name" value="DUF3425"/>
</dbReference>
<dbReference type="VEuPathDB" id="FungiDB:PV10_00869"/>
<protein>
    <submittedName>
        <fullName evidence="1">Uncharacterized protein</fullName>
    </submittedName>
</protein>